<protein>
    <submittedName>
        <fullName evidence="1">Uncharacterized protein</fullName>
    </submittedName>
</protein>
<sequence length="117" mass="13694">MVSLLEIYNIKESAFNELKKDRDPARGNKGKSKEKDFYLVDEPADSETGNIKSKVVYKRSFGKMVADLEAEAIDLNKLAEENPDDIVLYKISEELKELYNKFRTHIRKKYPNEYKKK</sequence>
<organism evidence="1">
    <name type="scientific">uncultured virus</name>
    <dbReference type="NCBI Taxonomy" id="340016"/>
    <lineage>
        <taxon>Viruses</taxon>
        <taxon>environmental samples</taxon>
    </lineage>
</organism>
<reference evidence="1" key="1">
    <citation type="submission" date="2016-10" db="EMBL/GenBank/DDBJ databases">
        <authorList>
            <person name="Varghese N."/>
        </authorList>
    </citation>
    <scope>NUCLEOTIDE SEQUENCE</scope>
</reference>
<evidence type="ECO:0000313" key="1">
    <source>
        <dbReference type="EMBL" id="ASF00017.1"/>
    </source>
</evidence>
<name>A0A218ML59_9VIRU</name>
<proteinExistence type="predicted"/>
<reference evidence="1" key="2">
    <citation type="journal article" date="2017" name="Nat. Commun.">
        <title>Single-virus genomics reveals hidden cosmopolitan and abundant viruses.</title>
        <authorList>
            <person name="Martinez-Hernandez F."/>
            <person name="Fornas O."/>
            <person name="Lluesma Gomez M."/>
            <person name="Bolduc B."/>
            <person name="de la Cruz Pena M.J."/>
            <person name="Martinez J.M."/>
            <person name="Anton J."/>
            <person name="Gasol J.M."/>
            <person name="Rosselli R."/>
            <person name="Rodriguez-Valera F."/>
            <person name="Sullivan M.B."/>
            <person name="Acinas S.G."/>
            <person name="Martinez-Garcia M."/>
        </authorList>
    </citation>
    <scope>NUCLEOTIDE SEQUENCE</scope>
</reference>
<accession>A0A218ML59</accession>
<dbReference type="EMBL" id="KY052811">
    <property type="protein sequence ID" value="ASF00017.1"/>
    <property type="molecule type" value="Genomic_DNA"/>
</dbReference>